<dbReference type="InterPro" id="IPR025746">
    <property type="entry name" value="PilX_N_dom"/>
</dbReference>
<keyword evidence="2" id="KW-1133">Transmembrane helix</keyword>
<reference evidence="4 5" key="1">
    <citation type="submission" date="2018-08" db="EMBL/GenBank/DDBJ databases">
        <title>Lysobacter sp. zong2l5, whole genome shotgun sequence.</title>
        <authorList>
            <person name="Zhang X."/>
            <person name="Feng G."/>
            <person name="Zhu H."/>
        </authorList>
    </citation>
    <scope>NUCLEOTIDE SEQUENCE [LARGE SCALE GENOMIC DNA]</scope>
    <source>
        <strain evidence="5">zong2l5</strain>
    </source>
</reference>
<keyword evidence="2" id="KW-0812">Transmembrane</keyword>
<proteinExistence type="predicted"/>
<accession>A0A371K5V9</accession>
<name>A0A371K5V9_9GAMM</name>
<dbReference type="OrthoDB" id="6026687at2"/>
<dbReference type="Pfam" id="PF14341">
    <property type="entry name" value="PilX_N"/>
    <property type="match status" value="1"/>
</dbReference>
<evidence type="ECO:0000313" key="4">
    <source>
        <dbReference type="EMBL" id="RDZ29250.1"/>
    </source>
</evidence>
<dbReference type="AlphaFoldDB" id="A0A371K5V9"/>
<evidence type="ECO:0000256" key="1">
    <source>
        <dbReference type="SAM" id="MobiDB-lite"/>
    </source>
</evidence>
<evidence type="ECO:0000259" key="3">
    <source>
        <dbReference type="Pfam" id="PF14341"/>
    </source>
</evidence>
<evidence type="ECO:0000313" key="5">
    <source>
        <dbReference type="Proteomes" id="UP000264492"/>
    </source>
</evidence>
<dbReference type="RefSeq" id="WP_115858687.1">
    <property type="nucleotide sequence ID" value="NZ_QTSU01000001.1"/>
</dbReference>
<organism evidence="4 5">
    <name type="scientific">Lysobacter silvisoli</name>
    <dbReference type="NCBI Taxonomy" id="2293254"/>
    <lineage>
        <taxon>Bacteria</taxon>
        <taxon>Pseudomonadati</taxon>
        <taxon>Pseudomonadota</taxon>
        <taxon>Gammaproteobacteria</taxon>
        <taxon>Lysobacterales</taxon>
        <taxon>Lysobacteraceae</taxon>
        <taxon>Lysobacter</taxon>
    </lineage>
</organism>
<dbReference type="EMBL" id="QTSU01000001">
    <property type="protein sequence ID" value="RDZ29250.1"/>
    <property type="molecule type" value="Genomic_DNA"/>
</dbReference>
<evidence type="ECO:0000256" key="2">
    <source>
        <dbReference type="SAM" id="Phobius"/>
    </source>
</evidence>
<comment type="caution">
    <text evidence="4">The sequence shown here is derived from an EMBL/GenBank/DDBJ whole genome shotgun (WGS) entry which is preliminary data.</text>
</comment>
<feature type="region of interest" description="Disordered" evidence="1">
    <location>
        <begin position="116"/>
        <end position="135"/>
    </location>
</feature>
<feature type="domain" description="Type 4 fimbrial biogenesis protein PilX N-terminal" evidence="3">
    <location>
        <begin position="17"/>
        <end position="64"/>
    </location>
</feature>
<sequence length="166" mass="18047">MRAAAVRRRPPSRAQQRGAVLYVAMIMLILLALLGIVGMQVTGLQERMSANYNRVNVAFQNAEALARQRESEVQSGLFSASARYVADDETCSRFDPTRWSDPASNRDARAVRTQRIDGCPGGMPSSLKAGGRKNDTTDDAYRVTALAGDRDADPASIAVVDTIYIP</sequence>
<keyword evidence="5" id="KW-1185">Reference proteome</keyword>
<gene>
    <name evidence="4" type="ORF">DX914_09230</name>
</gene>
<feature type="transmembrane region" description="Helical" evidence="2">
    <location>
        <begin position="20"/>
        <end position="41"/>
    </location>
</feature>
<protein>
    <submittedName>
        <fullName evidence="4">Protein PilX</fullName>
    </submittedName>
</protein>
<dbReference type="Proteomes" id="UP000264492">
    <property type="component" value="Unassembled WGS sequence"/>
</dbReference>
<keyword evidence="2" id="KW-0472">Membrane</keyword>